<dbReference type="Proteomes" id="UP000185568">
    <property type="component" value="Unassembled WGS sequence"/>
</dbReference>
<dbReference type="AlphaFoldDB" id="A0A1Q8Q2F1"/>
<evidence type="ECO:0000256" key="5">
    <source>
        <dbReference type="HAMAP-Rule" id="MF_01256"/>
    </source>
</evidence>
<keyword evidence="1 5" id="KW-0963">Cytoplasm</keyword>
<organism evidence="7 8">
    <name type="scientific">Domibacillus antri</name>
    <dbReference type="NCBI Taxonomy" id="1714264"/>
    <lineage>
        <taxon>Bacteria</taxon>
        <taxon>Bacillati</taxon>
        <taxon>Bacillota</taxon>
        <taxon>Bacilli</taxon>
        <taxon>Bacillales</taxon>
        <taxon>Bacillaceae</taxon>
        <taxon>Domibacillus</taxon>
    </lineage>
</organism>
<evidence type="ECO:0000313" key="8">
    <source>
        <dbReference type="Proteomes" id="UP000185568"/>
    </source>
</evidence>
<name>A0A1Q8Q2F1_9BACI</name>
<dbReference type="InterPro" id="IPR023774">
    <property type="entry name" value="Put_metal_dep_hydrolase_YfiT"/>
</dbReference>
<evidence type="ECO:0000259" key="6">
    <source>
        <dbReference type="Pfam" id="PF12867"/>
    </source>
</evidence>
<dbReference type="EC" id="3.-.-.-" evidence="5"/>
<feature type="domain" description="DinB-like" evidence="6">
    <location>
        <begin position="29"/>
        <end position="165"/>
    </location>
</feature>
<evidence type="ECO:0000256" key="3">
    <source>
        <dbReference type="ARBA" id="ARBA00022801"/>
    </source>
</evidence>
<comment type="cofactor">
    <cofactor evidence="5">
        <name>Zn(2+)</name>
        <dbReference type="ChEBI" id="CHEBI:29105"/>
    </cofactor>
    <text evidence="5">Binds 1 zinc ion per subunit.</text>
</comment>
<dbReference type="SUPFAM" id="SSF109854">
    <property type="entry name" value="DinB/YfiT-like putative metalloenzymes"/>
    <property type="match status" value="1"/>
</dbReference>
<evidence type="ECO:0000256" key="4">
    <source>
        <dbReference type="ARBA" id="ARBA00022833"/>
    </source>
</evidence>
<dbReference type="Pfam" id="PF12867">
    <property type="entry name" value="DinB_2"/>
    <property type="match status" value="1"/>
</dbReference>
<evidence type="ECO:0000313" key="7">
    <source>
        <dbReference type="EMBL" id="OLN21492.1"/>
    </source>
</evidence>
<keyword evidence="2 5" id="KW-0479">Metal-binding</keyword>
<feature type="binding site" evidence="5">
    <location>
        <position position="157"/>
    </location>
    <ligand>
        <name>Zn(2+)</name>
        <dbReference type="ChEBI" id="CHEBI:29105"/>
    </ligand>
</feature>
<comment type="subcellular location">
    <subcellularLocation>
        <location evidence="5">Cytoplasm</location>
    </subcellularLocation>
</comment>
<accession>A0A1Q8Q2F1</accession>
<evidence type="ECO:0000256" key="2">
    <source>
        <dbReference type="ARBA" id="ARBA00022723"/>
    </source>
</evidence>
<comment type="caution">
    <text evidence="7">The sequence shown here is derived from an EMBL/GenBank/DDBJ whole genome shotgun (WGS) entry which is preliminary data.</text>
</comment>
<dbReference type="InterPro" id="IPR024775">
    <property type="entry name" value="DinB-like"/>
</dbReference>
<keyword evidence="4 5" id="KW-0862">Zinc</keyword>
<dbReference type="Gene3D" id="1.20.120.450">
    <property type="entry name" value="dinb family like domain"/>
    <property type="match status" value="1"/>
</dbReference>
<keyword evidence="8" id="KW-1185">Reference proteome</keyword>
<dbReference type="OrthoDB" id="9796039at2"/>
<dbReference type="RefSeq" id="WP_075399455.1">
    <property type="nucleotide sequence ID" value="NZ_MSDU01000043.1"/>
</dbReference>
<dbReference type="HAMAP" id="MF_01256">
    <property type="entry name" value="YfiT_hydrol"/>
    <property type="match status" value="1"/>
</dbReference>
<dbReference type="InterPro" id="IPR034660">
    <property type="entry name" value="DinB/YfiT-like"/>
</dbReference>
<dbReference type="NCBIfam" id="NF009807">
    <property type="entry name" value="PRK13291.1"/>
    <property type="match status" value="1"/>
</dbReference>
<reference evidence="7 8" key="1">
    <citation type="submission" date="2016-12" db="EMBL/GenBank/DDBJ databases">
        <title>Domibacillus antri genome sequencing.</title>
        <authorList>
            <person name="Verma A."/>
            <person name="Krishnamurthi S."/>
        </authorList>
    </citation>
    <scope>NUCLEOTIDE SEQUENCE [LARGE SCALE GENOMIC DNA]</scope>
    <source>
        <strain evidence="7 8">XD80</strain>
    </source>
</reference>
<dbReference type="EMBL" id="MSDU01000043">
    <property type="protein sequence ID" value="OLN21492.1"/>
    <property type="molecule type" value="Genomic_DNA"/>
</dbReference>
<dbReference type="STRING" id="1714264.BTO30_14640"/>
<protein>
    <recommendedName>
        <fullName evidence="5">Putative metal-dependent hydrolase BTO30_14640</fullName>
        <ecNumber evidence="5">3.-.-.-</ecNumber>
    </recommendedName>
</protein>
<feature type="binding site" evidence="5">
    <location>
        <position position="65"/>
    </location>
    <ligand>
        <name>Zn(2+)</name>
        <dbReference type="ChEBI" id="CHEBI:29105"/>
    </ligand>
</feature>
<proteinExistence type="inferred from homology"/>
<comment type="similarity">
    <text evidence="5">Belongs to the metal hydrolase YfiT family.</text>
</comment>
<evidence type="ECO:0000256" key="1">
    <source>
        <dbReference type="ARBA" id="ARBA00022490"/>
    </source>
</evidence>
<sequence>MKELRYPIGRFIIPENITDSQRQQWIQEIREAPGQLRKSVKDLTKEQTDTPYREGGWTIRQVVHHISDSHLNGYVRFKLALTEEQPLIRGYIQEKWANLEDTKKTPLEVSISLLESLHERWIVLLNSLQRQDFMKEFNHPESGLATLETALGLYAWHGRHHIAQITSLRKRQGW</sequence>
<dbReference type="GO" id="GO:0016787">
    <property type="term" value="F:hydrolase activity"/>
    <property type="evidence" value="ECO:0007669"/>
    <property type="project" value="UniProtKB-UniRule"/>
</dbReference>
<gene>
    <name evidence="7" type="ORF">BTO30_14640</name>
</gene>
<feature type="binding site" evidence="5">
    <location>
        <position position="161"/>
    </location>
    <ligand>
        <name>Zn(2+)</name>
        <dbReference type="ChEBI" id="CHEBI:29105"/>
    </ligand>
</feature>
<comment type="function">
    <text evidence="5">Possible metal-dependent hydrolase.</text>
</comment>
<keyword evidence="3 5" id="KW-0378">Hydrolase</keyword>
<dbReference type="GO" id="GO:0008270">
    <property type="term" value="F:zinc ion binding"/>
    <property type="evidence" value="ECO:0007669"/>
    <property type="project" value="UniProtKB-UniRule"/>
</dbReference>
<comment type="subunit">
    <text evidence="5">Homodimer.</text>
</comment>
<dbReference type="GO" id="GO:0005737">
    <property type="term" value="C:cytoplasm"/>
    <property type="evidence" value="ECO:0007669"/>
    <property type="project" value="UniProtKB-SubCell"/>
</dbReference>